<comment type="cofactor">
    <cofactor evidence="4">
        <name>Mg(2+)</name>
        <dbReference type="ChEBI" id="CHEBI:18420"/>
    </cofactor>
</comment>
<name>A0A6A5T2K3_9PLEO</name>
<dbReference type="PROSITE" id="PS00165">
    <property type="entry name" value="DEHYDRATASE_SER_THR"/>
    <property type="match status" value="1"/>
</dbReference>
<dbReference type="Pfam" id="PF00291">
    <property type="entry name" value="PALP"/>
    <property type="match status" value="1"/>
</dbReference>
<reference evidence="10" key="1">
    <citation type="journal article" date="2020" name="Stud. Mycol.">
        <title>101 Dothideomycetes genomes: a test case for predicting lifestyles and emergence of pathogens.</title>
        <authorList>
            <person name="Haridas S."/>
            <person name="Albert R."/>
            <person name="Binder M."/>
            <person name="Bloem J."/>
            <person name="Labutti K."/>
            <person name="Salamov A."/>
            <person name="Andreopoulos B."/>
            <person name="Baker S."/>
            <person name="Barry K."/>
            <person name="Bills G."/>
            <person name="Bluhm B."/>
            <person name="Cannon C."/>
            <person name="Castanera R."/>
            <person name="Culley D."/>
            <person name="Daum C."/>
            <person name="Ezra D."/>
            <person name="Gonzalez J."/>
            <person name="Henrissat B."/>
            <person name="Kuo A."/>
            <person name="Liang C."/>
            <person name="Lipzen A."/>
            <person name="Lutzoni F."/>
            <person name="Magnuson J."/>
            <person name="Mondo S."/>
            <person name="Nolan M."/>
            <person name="Ohm R."/>
            <person name="Pangilinan J."/>
            <person name="Park H.-J."/>
            <person name="Ramirez L."/>
            <person name="Alfaro M."/>
            <person name="Sun H."/>
            <person name="Tritt A."/>
            <person name="Yoshinaga Y."/>
            <person name="Zwiers L.-H."/>
            <person name="Turgeon B."/>
            <person name="Goodwin S."/>
            <person name="Spatafora J."/>
            <person name="Crous P."/>
            <person name="Grigoriev I."/>
        </authorList>
    </citation>
    <scope>NUCLEOTIDE SEQUENCE</scope>
    <source>
        <strain evidence="10">CBS 161.51</strain>
    </source>
</reference>
<dbReference type="Gene3D" id="3.40.50.1100">
    <property type="match status" value="2"/>
</dbReference>
<gene>
    <name evidence="10" type="ORF">EJ02DRAFT_392230</name>
</gene>
<keyword evidence="7" id="KW-0663">Pyridoxal phosphate</keyword>
<evidence type="ECO:0000256" key="3">
    <source>
        <dbReference type="ARBA" id="ARBA00001936"/>
    </source>
</evidence>
<dbReference type="GO" id="GO:0000287">
    <property type="term" value="F:magnesium ion binding"/>
    <property type="evidence" value="ECO:0007669"/>
    <property type="project" value="TreeGrafter"/>
</dbReference>
<dbReference type="InterPro" id="IPR036052">
    <property type="entry name" value="TrpB-like_PALP_sf"/>
</dbReference>
<dbReference type="GO" id="GO:0018114">
    <property type="term" value="F:threonine racemase activity"/>
    <property type="evidence" value="ECO:0007669"/>
    <property type="project" value="TreeGrafter"/>
</dbReference>
<dbReference type="PANTHER" id="PTHR43050:SF1">
    <property type="entry name" value="SERINE RACEMASE"/>
    <property type="match status" value="1"/>
</dbReference>
<dbReference type="Proteomes" id="UP000800038">
    <property type="component" value="Unassembled WGS sequence"/>
</dbReference>
<organism evidence="10 11">
    <name type="scientific">Clathrospora elynae</name>
    <dbReference type="NCBI Taxonomy" id="706981"/>
    <lineage>
        <taxon>Eukaryota</taxon>
        <taxon>Fungi</taxon>
        <taxon>Dikarya</taxon>
        <taxon>Ascomycota</taxon>
        <taxon>Pezizomycotina</taxon>
        <taxon>Dothideomycetes</taxon>
        <taxon>Pleosporomycetidae</taxon>
        <taxon>Pleosporales</taxon>
        <taxon>Diademaceae</taxon>
        <taxon>Clathrospora</taxon>
    </lineage>
</organism>
<evidence type="ECO:0000256" key="5">
    <source>
        <dbReference type="ARBA" id="ARBA00010869"/>
    </source>
</evidence>
<dbReference type="GO" id="GO:0008721">
    <property type="term" value="F:D-serine ammonia-lyase activity"/>
    <property type="evidence" value="ECO:0007669"/>
    <property type="project" value="TreeGrafter"/>
</dbReference>
<dbReference type="AlphaFoldDB" id="A0A6A5T2K3"/>
<feature type="domain" description="Tryptophan synthase beta chain-like PALP" evidence="9">
    <location>
        <begin position="53"/>
        <end position="323"/>
    </location>
</feature>
<evidence type="ECO:0000256" key="8">
    <source>
        <dbReference type="ARBA" id="ARBA00023239"/>
    </source>
</evidence>
<evidence type="ECO:0000313" key="10">
    <source>
        <dbReference type="EMBL" id="KAF1947195.1"/>
    </source>
</evidence>
<dbReference type="GO" id="GO:0030170">
    <property type="term" value="F:pyridoxal phosphate binding"/>
    <property type="evidence" value="ECO:0007669"/>
    <property type="project" value="InterPro"/>
</dbReference>
<keyword evidence="8" id="KW-0456">Lyase</keyword>
<dbReference type="FunFam" id="3.40.50.1100:FF:000005">
    <property type="entry name" value="Threonine dehydratase catabolic"/>
    <property type="match status" value="1"/>
</dbReference>
<evidence type="ECO:0000313" key="11">
    <source>
        <dbReference type="Proteomes" id="UP000800038"/>
    </source>
</evidence>
<dbReference type="GO" id="GO:0005524">
    <property type="term" value="F:ATP binding"/>
    <property type="evidence" value="ECO:0007669"/>
    <property type="project" value="TreeGrafter"/>
</dbReference>
<dbReference type="GO" id="GO:0003941">
    <property type="term" value="F:L-serine ammonia-lyase activity"/>
    <property type="evidence" value="ECO:0007669"/>
    <property type="project" value="TreeGrafter"/>
</dbReference>
<dbReference type="GO" id="GO:0030378">
    <property type="term" value="F:serine racemase activity"/>
    <property type="evidence" value="ECO:0007669"/>
    <property type="project" value="TreeGrafter"/>
</dbReference>
<dbReference type="SUPFAM" id="SSF53686">
    <property type="entry name" value="Tryptophan synthase beta subunit-like PLP-dependent enzymes"/>
    <property type="match status" value="1"/>
</dbReference>
<comment type="cofactor">
    <cofactor evidence="3">
        <name>Mn(2+)</name>
        <dbReference type="ChEBI" id="CHEBI:29035"/>
    </cofactor>
</comment>
<protein>
    <submittedName>
        <fullName evidence="10">Tryptophan synthase beta subunit-like PLP-dependent enzyme</fullName>
    </submittedName>
</protein>
<proteinExistence type="inferred from homology"/>
<evidence type="ECO:0000259" key="9">
    <source>
        <dbReference type="Pfam" id="PF00291"/>
    </source>
</evidence>
<evidence type="ECO:0000256" key="7">
    <source>
        <dbReference type="ARBA" id="ARBA00022898"/>
    </source>
</evidence>
<dbReference type="PANTHER" id="PTHR43050">
    <property type="entry name" value="SERINE / THREONINE RACEMASE FAMILY MEMBER"/>
    <property type="match status" value="1"/>
</dbReference>
<keyword evidence="11" id="KW-1185">Reference proteome</keyword>
<accession>A0A6A5T2K3</accession>
<sequence length="360" mass="37369">MVLYTLPSLYDVEQAARLIADKVVETPVLTSQRLNGIATANLRGGGGGGGEGGEVKVELFFKCENVQKTGSFKFRGATHFLARLRDEELERGVVAFSTGNYAQAVAHAAQVAAFERGIRIPTSVVVPSNCGRRKVEAAESYGATVFRSGTKPLDRVDMAIRIVEETGAILVPPADDSDIVVGQATAVRELLLQVAGHRLDAVVVPSGGGGLLVGAIAVCKPLGVTVFAAEPELGGPGLAAAMQTGHLALRSLCLDGGSTPTIADGLQCLTGEANWEHIRGAGNVAQVFSVSEKQIKGTLRLVNSDEFVGAVEPSAAVGVAVVLFSSAFARWVVAQSKGVVRIGVVVTGGDFGVEELLILL</sequence>
<evidence type="ECO:0000256" key="6">
    <source>
        <dbReference type="ARBA" id="ARBA00022842"/>
    </source>
</evidence>
<evidence type="ECO:0000256" key="1">
    <source>
        <dbReference type="ARBA" id="ARBA00001913"/>
    </source>
</evidence>
<comment type="cofactor">
    <cofactor evidence="2">
        <name>pyridoxal 5'-phosphate</name>
        <dbReference type="ChEBI" id="CHEBI:597326"/>
    </cofactor>
</comment>
<dbReference type="InterPro" id="IPR000634">
    <property type="entry name" value="Ser/Thr_deHydtase_PyrdxlP-BS"/>
</dbReference>
<comment type="similarity">
    <text evidence="5">Belongs to the serine/threonine dehydratase family.</text>
</comment>
<dbReference type="GO" id="GO:0006520">
    <property type="term" value="P:amino acid metabolic process"/>
    <property type="evidence" value="ECO:0007669"/>
    <property type="project" value="InterPro"/>
</dbReference>
<evidence type="ECO:0000256" key="2">
    <source>
        <dbReference type="ARBA" id="ARBA00001933"/>
    </source>
</evidence>
<dbReference type="EMBL" id="ML975999">
    <property type="protein sequence ID" value="KAF1947195.1"/>
    <property type="molecule type" value="Genomic_DNA"/>
</dbReference>
<dbReference type="InterPro" id="IPR001926">
    <property type="entry name" value="TrpB-like_PALP"/>
</dbReference>
<evidence type="ECO:0000256" key="4">
    <source>
        <dbReference type="ARBA" id="ARBA00001946"/>
    </source>
</evidence>
<dbReference type="OrthoDB" id="271064at2759"/>
<keyword evidence="6" id="KW-0460">Magnesium</keyword>
<comment type="cofactor">
    <cofactor evidence="1">
        <name>Ca(2+)</name>
        <dbReference type="ChEBI" id="CHEBI:29108"/>
    </cofactor>
</comment>